<comment type="caution">
    <text evidence="3">The sequence shown here is derived from an EMBL/GenBank/DDBJ whole genome shotgun (WGS) entry which is preliminary data.</text>
</comment>
<accession>A0A271KAD5</accession>
<keyword evidence="4" id="KW-1185">Reference proteome</keyword>
<evidence type="ECO:0000256" key="1">
    <source>
        <dbReference type="SAM" id="MobiDB-lite"/>
    </source>
</evidence>
<dbReference type="OrthoDB" id="8402860at2"/>
<protein>
    <recommendedName>
        <fullName evidence="5">Exopolysaccharide production protein YjbE</fullName>
    </recommendedName>
</protein>
<dbReference type="AlphaFoldDB" id="A0A271KAD5"/>
<feature type="region of interest" description="Disordered" evidence="1">
    <location>
        <begin position="35"/>
        <end position="113"/>
    </location>
</feature>
<name>A0A271KAD5_9HYPH</name>
<feature type="chain" id="PRO_5013170970" description="Exopolysaccharide production protein YjbE" evidence="2">
    <location>
        <begin position="24"/>
        <end position="113"/>
    </location>
</feature>
<dbReference type="Proteomes" id="UP000215931">
    <property type="component" value="Unassembled WGS sequence"/>
</dbReference>
<evidence type="ECO:0000313" key="3">
    <source>
        <dbReference type="EMBL" id="PAP92691.1"/>
    </source>
</evidence>
<evidence type="ECO:0008006" key="5">
    <source>
        <dbReference type="Google" id="ProtNLM"/>
    </source>
</evidence>
<feature type="signal peptide" evidence="2">
    <location>
        <begin position="1"/>
        <end position="23"/>
    </location>
</feature>
<proteinExistence type="predicted"/>
<dbReference type="RefSeq" id="WP_065009087.1">
    <property type="nucleotide sequence ID" value="NZ_NPKH01000033.1"/>
</dbReference>
<keyword evidence="2" id="KW-0732">Signal</keyword>
<sequence length="113" mass="11217">MKTVTAILLATSMIGLTAGTASATCHDTTASIEAQSGIAKDGTRAPLETDANAGSKVEGGPANKDGNTMPLANQEAGGDKNLATSQQDVEAQQEGDKTAAAKADAGSDPCKPD</sequence>
<organism evidence="3 4">
    <name type="scientific">Mesorhizobium wenxiniae</name>
    <dbReference type="NCBI Taxonomy" id="2014805"/>
    <lineage>
        <taxon>Bacteria</taxon>
        <taxon>Pseudomonadati</taxon>
        <taxon>Pseudomonadota</taxon>
        <taxon>Alphaproteobacteria</taxon>
        <taxon>Hyphomicrobiales</taxon>
        <taxon>Phyllobacteriaceae</taxon>
        <taxon>Mesorhizobium</taxon>
    </lineage>
</organism>
<evidence type="ECO:0000256" key="2">
    <source>
        <dbReference type="SAM" id="SignalP"/>
    </source>
</evidence>
<reference evidence="3 4" key="1">
    <citation type="submission" date="2017-08" db="EMBL/GenBank/DDBJ databases">
        <title>Mesorhizobium wenxinae sp. nov., a novel rhizobial species isolated from root nodules of chickpea (Cicer arietinum L.).</title>
        <authorList>
            <person name="Zhang J."/>
        </authorList>
    </citation>
    <scope>NUCLEOTIDE SEQUENCE [LARGE SCALE GENOMIC DNA]</scope>
    <source>
        <strain evidence="4">WYCCWR 10019</strain>
    </source>
</reference>
<dbReference type="EMBL" id="NPKH01000033">
    <property type="protein sequence ID" value="PAP92691.1"/>
    <property type="molecule type" value="Genomic_DNA"/>
</dbReference>
<gene>
    <name evidence="3" type="ORF">CIT31_25615</name>
</gene>
<evidence type="ECO:0000313" key="4">
    <source>
        <dbReference type="Proteomes" id="UP000215931"/>
    </source>
</evidence>